<dbReference type="InterPro" id="IPR039740">
    <property type="entry name" value="CNOT10"/>
</dbReference>
<accession>A2FR05</accession>
<organism evidence="2 3">
    <name type="scientific">Trichomonas vaginalis (strain ATCC PRA-98 / G3)</name>
    <dbReference type="NCBI Taxonomy" id="412133"/>
    <lineage>
        <taxon>Eukaryota</taxon>
        <taxon>Metamonada</taxon>
        <taxon>Parabasalia</taxon>
        <taxon>Trichomonadida</taxon>
        <taxon>Trichomonadidae</taxon>
        <taxon>Trichomonas</taxon>
    </lineage>
</organism>
<dbReference type="eggNOG" id="KOG2471">
    <property type="taxonomic scope" value="Eukaryota"/>
</dbReference>
<dbReference type="GO" id="GO:0006402">
    <property type="term" value="P:mRNA catabolic process"/>
    <property type="evidence" value="ECO:0000318"/>
    <property type="project" value="GO_Central"/>
</dbReference>
<gene>
    <name evidence="2" type="ORF">TVAG_317300</name>
</gene>
<dbReference type="VEuPathDB" id="TrichDB:TVAG_317300"/>
<dbReference type="RefSeq" id="XP_001305602.1">
    <property type="nucleotide sequence ID" value="XM_001305601.1"/>
</dbReference>
<keyword evidence="3" id="KW-1185">Reference proteome</keyword>
<proteinExistence type="inferred from homology"/>
<dbReference type="SUPFAM" id="SSF48452">
    <property type="entry name" value="TPR-like"/>
    <property type="match status" value="1"/>
</dbReference>
<reference evidence="2" key="2">
    <citation type="journal article" date="2007" name="Science">
        <title>Draft genome sequence of the sexually transmitted pathogen Trichomonas vaginalis.</title>
        <authorList>
            <person name="Carlton J.M."/>
            <person name="Hirt R.P."/>
            <person name="Silva J.C."/>
            <person name="Delcher A.L."/>
            <person name="Schatz M."/>
            <person name="Zhao Q."/>
            <person name="Wortman J.R."/>
            <person name="Bidwell S.L."/>
            <person name="Alsmark U.C.M."/>
            <person name="Besteiro S."/>
            <person name="Sicheritz-Ponten T."/>
            <person name="Noel C.J."/>
            <person name="Dacks J.B."/>
            <person name="Foster P.G."/>
            <person name="Simillion C."/>
            <person name="Van de Peer Y."/>
            <person name="Miranda-Saavedra D."/>
            <person name="Barton G.J."/>
            <person name="Westrop G.D."/>
            <person name="Mueller S."/>
            <person name="Dessi D."/>
            <person name="Fiori P.L."/>
            <person name="Ren Q."/>
            <person name="Paulsen I."/>
            <person name="Zhang H."/>
            <person name="Bastida-Corcuera F.D."/>
            <person name="Simoes-Barbosa A."/>
            <person name="Brown M.T."/>
            <person name="Hayes R.D."/>
            <person name="Mukherjee M."/>
            <person name="Okumura C.Y."/>
            <person name="Schneider R."/>
            <person name="Smith A.J."/>
            <person name="Vanacova S."/>
            <person name="Villalvazo M."/>
            <person name="Haas B.J."/>
            <person name="Pertea M."/>
            <person name="Feldblyum T.V."/>
            <person name="Utterback T.R."/>
            <person name="Shu C.L."/>
            <person name="Osoegawa K."/>
            <person name="de Jong P.J."/>
            <person name="Hrdy I."/>
            <person name="Horvathova L."/>
            <person name="Zubacova Z."/>
            <person name="Dolezal P."/>
            <person name="Malik S.B."/>
            <person name="Logsdon J.M. Jr."/>
            <person name="Henze K."/>
            <person name="Gupta A."/>
            <person name="Wang C.C."/>
            <person name="Dunne R.L."/>
            <person name="Upcroft J.A."/>
            <person name="Upcroft P."/>
            <person name="White O."/>
            <person name="Salzberg S.L."/>
            <person name="Tang P."/>
            <person name="Chiu C.-H."/>
            <person name="Lee Y.-S."/>
            <person name="Embley T.M."/>
            <person name="Coombs G.H."/>
            <person name="Mottram J.C."/>
            <person name="Tachezy J."/>
            <person name="Fraser-Liggett C.M."/>
            <person name="Johnson P.J."/>
        </authorList>
    </citation>
    <scope>NUCLEOTIDE SEQUENCE [LARGE SCALE GENOMIC DNA]</scope>
    <source>
        <strain evidence="2">G3</strain>
    </source>
</reference>
<dbReference type="AlphaFoldDB" id="A2FR05"/>
<protein>
    <recommendedName>
        <fullName evidence="4">CCR4-NOT transcription complex subunit 10</fullName>
    </recommendedName>
</protein>
<comment type="similarity">
    <text evidence="1">Belongs to the CNOT10 family.</text>
</comment>
<dbReference type="InterPro" id="IPR011990">
    <property type="entry name" value="TPR-like_helical_dom_sf"/>
</dbReference>
<dbReference type="PANTHER" id="PTHR12979:SF5">
    <property type="entry name" value="CCR4-NOT TRANSCRIPTION COMPLEX SUBUNIT 10"/>
    <property type="match status" value="1"/>
</dbReference>
<name>A2FR05_TRIV3</name>
<reference evidence="2" key="1">
    <citation type="submission" date="2006-10" db="EMBL/GenBank/DDBJ databases">
        <authorList>
            <person name="Amadeo P."/>
            <person name="Zhao Q."/>
            <person name="Wortman J."/>
            <person name="Fraser-Liggett C."/>
            <person name="Carlton J."/>
        </authorList>
    </citation>
    <scope>NUCLEOTIDE SEQUENCE</scope>
    <source>
        <strain evidence="2">G3</strain>
    </source>
</reference>
<dbReference type="GO" id="GO:0030014">
    <property type="term" value="C:CCR4-NOT complex"/>
    <property type="evidence" value="ECO:0000318"/>
    <property type="project" value="GO_Central"/>
</dbReference>
<evidence type="ECO:0000313" key="3">
    <source>
        <dbReference type="Proteomes" id="UP000001542"/>
    </source>
</evidence>
<dbReference type="InParanoid" id="A2FR05"/>
<dbReference type="SMR" id="A2FR05"/>
<evidence type="ECO:0008006" key="4">
    <source>
        <dbReference type="Google" id="ProtNLM"/>
    </source>
</evidence>
<evidence type="ECO:0000313" key="2">
    <source>
        <dbReference type="EMBL" id="EAX92672.1"/>
    </source>
</evidence>
<dbReference type="PANTHER" id="PTHR12979">
    <property type="entry name" value="CCR4-NOT TRANSCRIPTION COMPLEX SUBUNIT 10"/>
    <property type="match status" value="1"/>
</dbReference>
<sequence>MSVYQQLFYHGKYDKLLNELLAIQDRSVQETHNLAITRYLITGDSPLPELQKLVDSIKAETLAQTSWPTHPSYALLMYHICLYYFRSSNYQNCIKNLNNIWANIDKIDKVIGLCVSLLTIELAIRTGENENIEKAFNFIQSNFQTPESITSLLASKNIDGQIVKEISQNVQYAKLRYDVSQLINKPMDEEVRNQLEEILSQKEITPDSKNRSPMSIAQVLPLACAALRLGDQMRFQTVLETADDAVNFSILNNRGISELLQKRYSSALLHFTKSLNSRPNNELIYPYHQVAYNLGISLLMKHQPQNAFQFLYPIIPLMSRSPYLWLRLAECIVMYYKDRIQELRKQTQVNSVIAKKLSTESRTFYILPLPDNKLFDQYKTQNSNMTLEFAEKCTRNAITLCGYNPQLNSVRRASELLCSFISLELGDGKRAADMGKTVTADNTVDNQQKFLAKIYSAQGHLMVGESEESSKILSRLLIENDLKKEKDQLIRHALTFARVGMATNDTKRVENQLQKVSDTDQKKPEWVLTNIAFELQRRHVRQAHQILLNYCNSNTE</sequence>
<dbReference type="EMBL" id="DS113954">
    <property type="protein sequence ID" value="EAX92672.1"/>
    <property type="molecule type" value="Genomic_DNA"/>
</dbReference>
<dbReference type="KEGG" id="tva:4750385"/>
<dbReference type="VEuPathDB" id="TrichDB:TVAGG3_0744430"/>
<dbReference type="OrthoDB" id="25157at2759"/>
<dbReference type="STRING" id="5722.A2FR05"/>
<dbReference type="Gene3D" id="1.25.40.10">
    <property type="entry name" value="Tetratricopeptide repeat domain"/>
    <property type="match status" value="1"/>
</dbReference>
<evidence type="ECO:0000256" key="1">
    <source>
        <dbReference type="ARBA" id="ARBA00010080"/>
    </source>
</evidence>
<dbReference type="GO" id="GO:0017148">
    <property type="term" value="P:negative regulation of translation"/>
    <property type="evidence" value="ECO:0000318"/>
    <property type="project" value="GO_Central"/>
</dbReference>
<dbReference type="Proteomes" id="UP000001542">
    <property type="component" value="Unassembled WGS sequence"/>
</dbReference>